<evidence type="ECO:0000259" key="3">
    <source>
        <dbReference type="PROSITE" id="PS51203"/>
    </source>
</evidence>
<gene>
    <name evidence="4" type="ORF">CEUSTIGMA_g2876.t1</name>
</gene>
<dbReference type="SUPFAM" id="SSF49265">
    <property type="entry name" value="Fibronectin type III"/>
    <property type="match status" value="1"/>
</dbReference>
<evidence type="ECO:0000313" key="5">
    <source>
        <dbReference type="Proteomes" id="UP000232323"/>
    </source>
</evidence>
<accession>A0A250WXT4</accession>
<dbReference type="EMBL" id="BEGY01000012">
    <property type="protein sequence ID" value="GAX75432.1"/>
    <property type="molecule type" value="Genomic_DNA"/>
</dbReference>
<dbReference type="Pfam" id="PF04969">
    <property type="entry name" value="CS"/>
    <property type="match status" value="1"/>
</dbReference>
<dbReference type="InterPro" id="IPR036116">
    <property type="entry name" value="FN3_sf"/>
</dbReference>
<reference evidence="4 5" key="1">
    <citation type="submission" date="2017-08" db="EMBL/GenBank/DDBJ databases">
        <title>Acidophilic green algal genome provides insights into adaptation to an acidic environment.</title>
        <authorList>
            <person name="Hirooka S."/>
            <person name="Hirose Y."/>
            <person name="Kanesaki Y."/>
            <person name="Higuchi S."/>
            <person name="Fujiwara T."/>
            <person name="Onuma R."/>
            <person name="Era A."/>
            <person name="Ohbayashi R."/>
            <person name="Uzuka A."/>
            <person name="Nozaki H."/>
            <person name="Yoshikawa H."/>
            <person name="Miyagishima S.Y."/>
        </authorList>
    </citation>
    <scope>NUCLEOTIDE SEQUENCE [LARGE SCALE GENOMIC DNA]</scope>
    <source>
        <strain evidence="4 5">NIES-2499</strain>
    </source>
</reference>
<keyword evidence="1" id="KW-0472">Membrane</keyword>
<name>A0A250WXT4_9CHLO</name>
<evidence type="ECO:0008006" key="6">
    <source>
        <dbReference type="Google" id="ProtNLM"/>
    </source>
</evidence>
<dbReference type="InterPro" id="IPR008978">
    <property type="entry name" value="HSP20-like_chaperone"/>
</dbReference>
<keyword evidence="1" id="KW-0812">Transmembrane</keyword>
<evidence type="ECO:0000259" key="2">
    <source>
        <dbReference type="PROSITE" id="PS50853"/>
    </source>
</evidence>
<dbReference type="STRING" id="1157962.A0A250WXT4"/>
<dbReference type="PROSITE" id="PS51203">
    <property type="entry name" value="CS"/>
    <property type="match status" value="1"/>
</dbReference>
<dbReference type="InterPro" id="IPR007052">
    <property type="entry name" value="CS_dom"/>
</dbReference>
<dbReference type="CDD" id="cd00063">
    <property type="entry name" value="FN3"/>
    <property type="match status" value="1"/>
</dbReference>
<dbReference type="InterPro" id="IPR003961">
    <property type="entry name" value="FN3_dom"/>
</dbReference>
<protein>
    <recommendedName>
        <fullName evidence="6">Fibronectin type-III domain-containing protein</fullName>
    </recommendedName>
</protein>
<dbReference type="InterPro" id="IPR013783">
    <property type="entry name" value="Ig-like_fold"/>
</dbReference>
<keyword evidence="5" id="KW-1185">Reference proteome</keyword>
<evidence type="ECO:0000313" key="4">
    <source>
        <dbReference type="EMBL" id="GAX75432.1"/>
    </source>
</evidence>
<dbReference type="CDD" id="cd06467">
    <property type="entry name" value="p23_NUDC_like"/>
    <property type="match status" value="1"/>
</dbReference>
<dbReference type="Gene3D" id="2.60.40.10">
    <property type="entry name" value="Immunoglobulins"/>
    <property type="match status" value="1"/>
</dbReference>
<dbReference type="Gene3D" id="2.60.40.790">
    <property type="match status" value="1"/>
</dbReference>
<comment type="caution">
    <text evidence="4">The sequence shown here is derived from an EMBL/GenBank/DDBJ whole genome shotgun (WGS) entry which is preliminary data.</text>
</comment>
<proteinExistence type="predicted"/>
<sequence>MSIYRKLKKNVASFLDDVQLVLRYLWVSFTAYIFNLTLPITRRLLSRNPYPPTAVVQDIRANRIRFNICSNLSSPFNVEEFELEWRPHRSYDDPSWTSLGFNDLPQRTVIRLQPDCQYLFRVRARNWRGVSGWCPVIEAKTRQEPKDGGGCGPRYTWSQSPVDVTVSFELPLGTSKKDVQITLSQNCRSLSVVVKKPANYPGPWDEVLLQGDLYGRVSSFANGSVWEMVKEGGSVTLNITLEKAVRSQAPKFDYWRSVQPGHPELEIDTHLIVVERGGGGDNGAGMHMIQPGKMDPEQLRAMSLGSYVN</sequence>
<dbReference type="AlphaFoldDB" id="A0A250WXT4"/>
<evidence type="ECO:0000256" key="1">
    <source>
        <dbReference type="SAM" id="Phobius"/>
    </source>
</evidence>
<dbReference type="PROSITE" id="PS50853">
    <property type="entry name" value="FN3"/>
    <property type="match status" value="1"/>
</dbReference>
<keyword evidence="1" id="KW-1133">Transmembrane helix</keyword>
<feature type="domain" description="CS" evidence="3">
    <location>
        <begin position="150"/>
        <end position="259"/>
    </location>
</feature>
<dbReference type="OrthoDB" id="416217at2759"/>
<feature type="domain" description="Fibronectin type-III" evidence="2">
    <location>
        <begin position="48"/>
        <end position="144"/>
    </location>
</feature>
<organism evidence="4 5">
    <name type="scientific">Chlamydomonas eustigma</name>
    <dbReference type="NCBI Taxonomy" id="1157962"/>
    <lineage>
        <taxon>Eukaryota</taxon>
        <taxon>Viridiplantae</taxon>
        <taxon>Chlorophyta</taxon>
        <taxon>core chlorophytes</taxon>
        <taxon>Chlorophyceae</taxon>
        <taxon>CS clade</taxon>
        <taxon>Chlamydomonadales</taxon>
        <taxon>Chlamydomonadaceae</taxon>
        <taxon>Chlamydomonas</taxon>
    </lineage>
</organism>
<dbReference type="Proteomes" id="UP000232323">
    <property type="component" value="Unassembled WGS sequence"/>
</dbReference>
<feature type="transmembrane region" description="Helical" evidence="1">
    <location>
        <begin position="20"/>
        <end position="38"/>
    </location>
</feature>
<dbReference type="SUPFAM" id="SSF49764">
    <property type="entry name" value="HSP20-like chaperones"/>
    <property type="match status" value="1"/>
</dbReference>